<feature type="domain" description="Toxin SymE-like" evidence="4">
    <location>
        <begin position="18"/>
        <end position="68"/>
    </location>
</feature>
<dbReference type="AlphaFoldDB" id="A0A090UWC5"/>
<evidence type="ECO:0000313" key="6">
    <source>
        <dbReference type="Proteomes" id="UP000029462"/>
    </source>
</evidence>
<dbReference type="Pfam" id="PF08845">
    <property type="entry name" value="SymE_toxin"/>
    <property type="match status" value="1"/>
</dbReference>
<evidence type="ECO:0000259" key="4">
    <source>
        <dbReference type="Pfam" id="PF08845"/>
    </source>
</evidence>
<dbReference type="RefSeq" id="WP_042388322.1">
    <property type="nucleotide sequence ID" value="NZ_BBMZ01000002.1"/>
</dbReference>
<dbReference type="eggNOG" id="ENOG5031VID">
    <property type="taxonomic scope" value="Bacteria"/>
</dbReference>
<dbReference type="InterPro" id="IPR020883">
    <property type="entry name" value="TypeI_TA_SymE"/>
</dbReference>
<evidence type="ECO:0000256" key="2">
    <source>
        <dbReference type="ARBA" id="ARBA00023125"/>
    </source>
</evidence>
<dbReference type="OrthoDB" id="6053337at2"/>
<keyword evidence="3" id="KW-0378">Hydrolase</keyword>
<comment type="similarity">
    <text evidence="3">Belongs to the SymE family.</text>
</comment>
<dbReference type="GO" id="GO:0003677">
    <property type="term" value="F:DNA binding"/>
    <property type="evidence" value="ECO:0007669"/>
    <property type="project" value="UniProtKB-KW"/>
</dbReference>
<sequence length="108" mass="12314">MADEHCLDEHGLVEPVTQRRLTVSYATRFHDHVHVPAIAIKGQWLEEAGFPTGTEMDVRVLNGCIVLIAKPVEEELMQSVRKISKLSPRKQRQVQDYIDLVAAKRRVN</sequence>
<accession>A0A090UWC5</accession>
<dbReference type="Proteomes" id="UP000029462">
    <property type="component" value="Unassembled WGS sequence"/>
</dbReference>
<comment type="caution">
    <text evidence="5">The sequence shown here is derived from an EMBL/GenBank/DDBJ whole genome shotgun (WGS) entry which is preliminary data.</text>
</comment>
<keyword evidence="2" id="KW-0238">DNA-binding</keyword>
<protein>
    <recommendedName>
        <fullName evidence="3">Endoribonuclease SymE</fullName>
        <ecNumber evidence="3">3.1.-.-</ecNumber>
    </recommendedName>
</protein>
<dbReference type="EC" id="3.1.-.-" evidence="3"/>
<keyword evidence="6" id="KW-1185">Reference proteome</keyword>
<dbReference type="NCBIfam" id="NF010128">
    <property type="entry name" value="PRK13605.1"/>
    <property type="match status" value="1"/>
</dbReference>
<dbReference type="STRING" id="1115515.EV102420_02_04210"/>
<comment type="subcellular location">
    <subcellularLocation>
        <location evidence="3">Cytoplasm</location>
    </subcellularLocation>
</comment>
<keyword evidence="3" id="KW-0255">Endonuclease</keyword>
<reference evidence="5 6" key="1">
    <citation type="submission" date="2014-09" db="EMBL/GenBank/DDBJ databases">
        <title>Whole genome shotgun sequence of Escherichia vulneris NBRC 102420.</title>
        <authorList>
            <person name="Yoshida Y."/>
            <person name="Hosoyama A."/>
            <person name="Tsuchikane K."/>
            <person name="Ohji S."/>
            <person name="Ichikawa N."/>
            <person name="Kimura A."/>
            <person name="Yamazoe A."/>
            <person name="Ezaki T."/>
            <person name="Fujita N."/>
        </authorList>
    </citation>
    <scope>NUCLEOTIDE SEQUENCE [LARGE SCALE GENOMIC DNA]</scope>
    <source>
        <strain evidence="5 6">NBRC 102420</strain>
    </source>
</reference>
<dbReference type="GO" id="GO:0016070">
    <property type="term" value="P:RNA metabolic process"/>
    <property type="evidence" value="ECO:0007669"/>
    <property type="project" value="InterPro"/>
</dbReference>
<dbReference type="GO" id="GO:0003723">
    <property type="term" value="F:RNA binding"/>
    <property type="evidence" value="ECO:0007669"/>
    <property type="project" value="UniProtKB-KW"/>
</dbReference>
<dbReference type="HAMAP" id="MF_01193">
    <property type="entry name" value="Endoribonucl_SymE"/>
    <property type="match status" value="1"/>
</dbReference>
<evidence type="ECO:0000256" key="1">
    <source>
        <dbReference type="ARBA" id="ARBA00022490"/>
    </source>
</evidence>
<keyword evidence="3" id="KW-0694">RNA-binding</keyword>
<organism evidence="5 6">
    <name type="scientific">Pseudescherichia vulneris NBRC 102420</name>
    <dbReference type="NCBI Taxonomy" id="1115515"/>
    <lineage>
        <taxon>Bacteria</taxon>
        <taxon>Pseudomonadati</taxon>
        <taxon>Pseudomonadota</taxon>
        <taxon>Gammaproteobacteria</taxon>
        <taxon>Enterobacterales</taxon>
        <taxon>Enterobacteriaceae</taxon>
        <taxon>Pseudescherichia</taxon>
    </lineage>
</organism>
<gene>
    <name evidence="3 5" type="primary">symE</name>
    <name evidence="5" type="ORF">EV102420_02_04210</name>
</gene>
<dbReference type="GO" id="GO:0016788">
    <property type="term" value="F:hydrolase activity, acting on ester bonds"/>
    <property type="evidence" value="ECO:0007669"/>
    <property type="project" value="InterPro"/>
</dbReference>
<proteinExistence type="inferred from homology"/>
<name>A0A090UWC5_PSEVU</name>
<comment type="function">
    <text evidence="3">Involved in the degradation and recycling of damaged RNA. It is itself a target for degradation by the ATP-dependent protease Lon.</text>
</comment>
<keyword evidence="3" id="KW-0540">Nuclease</keyword>
<dbReference type="GO" id="GO:0005737">
    <property type="term" value="C:cytoplasm"/>
    <property type="evidence" value="ECO:0007669"/>
    <property type="project" value="UniProtKB-SubCell"/>
</dbReference>
<evidence type="ECO:0000256" key="3">
    <source>
        <dbReference type="HAMAP-Rule" id="MF_01193"/>
    </source>
</evidence>
<dbReference type="InterPro" id="IPR014944">
    <property type="entry name" value="Toxin_SymE-like"/>
</dbReference>
<keyword evidence="1 3" id="KW-0963">Cytoplasm</keyword>
<dbReference type="EMBL" id="BBMZ01000002">
    <property type="protein sequence ID" value="GAL56816.1"/>
    <property type="molecule type" value="Genomic_DNA"/>
</dbReference>
<evidence type="ECO:0000313" key="5">
    <source>
        <dbReference type="EMBL" id="GAL56816.1"/>
    </source>
</evidence>
<dbReference type="GO" id="GO:0004521">
    <property type="term" value="F:RNA endonuclease activity"/>
    <property type="evidence" value="ECO:0007669"/>
    <property type="project" value="UniProtKB-UniRule"/>
</dbReference>